<dbReference type="AlphaFoldDB" id="A0A195BEP3"/>
<protein>
    <submittedName>
        <fullName evidence="1">Uncharacterized protein</fullName>
    </submittedName>
</protein>
<organism evidence="1 2">
    <name type="scientific">Atta colombica</name>
    <dbReference type="NCBI Taxonomy" id="520822"/>
    <lineage>
        <taxon>Eukaryota</taxon>
        <taxon>Metazoa</taxon>
        <taxon>Ecdysozoa</taxon>
        <taxon>Arthropoda</taxon>
        <taxon>Hexapoda</taxon>
        <taxon>Insecta</taxon>
        <taxon>Pterygota</taxon>
        <taxon>Neoptera</taxon>
        <taxon>Endopterygota</taxon>
        <taxon>Hymenoptera</taxon>
        <taxon>Apocrita</taxon>
        <taxon>Aculeata</taxon>
        <taxon>Formicoidea</taxon>
        <taxon>Formicidae</taxon>
        <taxon>Myrmicinae</taxon>
        <taxon>Atta</taxon>
    </lineage>
</organism>
<keyword evidence="2" id="KW-1185">Reference proteome</keyword>
<accession>A0A195BEP3</accession>
<dbReference type="Proteomes" id="UP000078540">
    <property type="component" value="Unassembled WGS sequence"/>
</dbReference>
<evidence type="ECO:0000313" key="2">
    <source>
        <dbReference type="Proteomes" id="UP000078540"/>
    </source>
</evidence>
<name>A0A195BEP3_9HYME</name>
<dbReference type="EMBL" id="KQ976500">
    <property type="protein sequence ID" value="KYM83061.1"/>
    <property type="molecule type" value="Genomic_DNA"/>
</dbReference>
<sequence>MGIKYDSVCRKVRKGNVLENTPVILASREIRFDRTHSTKRTVGLIPKFHAVDVTYLASTISTLGSGQGERVSKFYREEVRENCARNERNGSIDL</sequence>
<reference evidence="1 2" key="1">
    <citation type="submission" date="2015-09" db="EMBL/GenBank/DDBJ databases">
        <title>Atta colombica WGS genome.</title>
        <authorList>
            <person name="Nygaard S."/>
            <person name="Hu H."/>
            <person name="Boomsma J."/>
            <person name="Zhang G."/>
        </authorList>
    </citation>
    <scope>NUCLEOTIDE SEQUENCE [LARGE SCALE GENOMIC DNA]</scope>
    <source>
        <strain evidence="1">Treedump-2</strain>
        <tissue evidence="1">Whole body</tissue>
    </source>
</reference>
<proteinExistence type="predicted"/>
<gene>
    <name evidence="1" type="ORF">ALC53_06326</name>
</gene>
<evidence type="ECO:0000313" key="1">
    <source>
        <dbReference type="EMBL" id="KYM83061.1"/>
    </source>
</evidence>